<dbReference type="Gene3D" id="3.40.50.150">
    <property type="entry name" value="Vaccinia Virus protein VP39"/>
    <property type="match status" value="1"/>
</dbReference>
<proteinExistence type="predicted"/>
<dbReference type="AlphaFoldDB" id="A0A4V6N9J7"/>
<dbReference type="PROSITE" id="PS00092">
    <property type="entry name" value="N6_MTASE"/>
    <property type="match status" value="1"/>
</dbReference>
<evidence type="ECO:0000256" key="2">
    <source>
        <dbReference type="ARBA" id="ARBA00022679"/>
    </source>
</evidence>
<evidence type="ECO:0000313" key="4">
    <source>
        <dbReference type="Proteomes" id="UP000294192"/>
    </source>
</evidence>
<accession>A0A4V6N9J7</accession>
<dbReference type="PIRSF" id="PIRSF004553">
    <property type="entry name" value="CHP00095"/>
    <property type="match status" value="1"/>
</dbReference>
<comment type="caution">
    <text evidence="3">The sequence shown here is derived from an EMBL/GenBank/DDBJ whole genome shotgun (WGS) entry which is preliminary data.</text>
</comment>
<dbReference type="GO" id="GO:0008168">
    <property type="term" value="F:methyltransferase activity"/>
    <property type="evidence" value="ECO:0007669"/>
    <property type="project" value="UniProtKB-KW"/>
</dbReference>
<sequence length="181" mass="20254">MLRIISGKYGGRQIEQPEMEITRATTDRIREAIFSSIQFDVPNSLVLDLFSGSGAFALEAVSRGAMKAIAIEKNSKAINIIKSNKDLLKINNMDIIKTDAISYVKSKSGAKFNLIFMDPPYEEIDLYNQTLEEIKKSNLLATNGYIILETDRAAELIIPDKFMIQKSKKYGKISVLLISNV</sequence>
<dbReference type="GO" id="GO:0003676">
    <property type="term" value="F:nucleic acid binding"/>
    <property type="evidence" value="ECO:0007669"/>
    <property type="project" value="InterPro"/>
</dbReference>
<dbReference type="CDD" id="cd02440">
    <property type="entry name" value="AdoMet_MTases"/>
    <property type="match status" value="1"/>
</dbReference>
<gene>
    <name evidence="3" type="primary">rsmD</name>
    <name evidence="3" type="ORF">C4B24_04225</name>
</gene>
<dbReference type="PANTHER" id="PTHR43542">
    <property type="entry name" value="METHYLTRANSFERASE"/>
    <property type="match status" value="1"/>
</dbReference>
<dbReference type="EMBL" id="PSZO01000025">
    <property type="protein sequence ID" value="TCG10688.1"/>
    <property type="molecule type" value="Genomic_DNA"/>
</dbReference>
<dbReference type="Pfam" id="PF03602">
    <property type="entry name" value="Cons_hypoth95"/>
    <property type="match status" value="1"/>
</dbReference>
<keyword evidence="2 3" id="KW-0808">Transferase</keyword>
<dbReference type="PANTHER" id="PTHR43542:SF1">
    <property type="entry name" value="METHYLTRANSFERASE"/>
    <property type="match status" value="1"/>
</dbReference>
<organism evidence="3 4">
    <name type="scientific">Mycoplasma marinum</name>
    <dbReference type="NCBI Taxonomy" id="1937190"/>
    <lineage>
        <taxon>Bacteria</taxon>
        <taxon>Bacillati</taxon>
        <taxon>Mycoplasmatota</taxon>
        <taxon>Mollicutes</taxon>
        <taxon>Mycoplasmataceae</taxon>
        <taxon>Mycoplasma</taxon>
    </lineage>
</organism>
<dbReference type="NCBIfam" id="TIGR00095">
    <property type="entry name" value="16S rRNA (guanine(966)-N(2))-methyltransferase RsmD"/>
    <property type="match status" value="1"/>
</dbReference>
<dbReference type="InterPro" id="IPR002052">
    <property type="entry name" value="DNA_methylase_N6_adenine_CS"/>
</dbReference>
<keyword evidence="4" id="KW-1185">Reference proteome</keyword>
<dbReference type="SUPFAM" id="SSF53335">
    <property type="entry name" value="S-adenosyl-L-methionine-dependent methyltransferases"/>
    <property type="match status" value="1"/>
</dbReference>
<evidence type="ECO:0000256" key="1">
    <source>
        <dbReference type="ARBA" id="ARBA00022603"/>
    </source>
</evidence>
<name>A0A4V6N9J7_9MOLU</name>
<dbReference type="OrthoDB" id="9803017at2"/>
<protein>
    <submittedName>
        <fullName evidence="3">16S rRNA (Guanine(966)-N(2))-methyltransferase RsmD</fullName>
    </submittedName>
</protein>
<dbReference type="Proteomes" id="UP000294192">
    <property type="component" value="Unassembled WGS sequence"/>
</dbReference>
<dbReference type="InterPro" id="IPR029063">
    <property type="entry name" value="SAM-dependent_MTases_sf"/>
</dbReference>
<reference evidence="3 4" key="1">
    <citation type="submission" date="2018-02" db="EMBL/GenBank/DDBJ databases">
        <title>Mycoplasma marinum and Mycoplasma todarodis sp. nov., moderately halophilic and psychrotolerant mycoplasmas isolated from cephalopods.</title>
        <authorList>
            <person name="Viver T."/>
        </authorList>
    </citation>
    <scope>NUCLEOTIDE SEQUENCE [LARGE SCALE GENOMIC DNA]</scope>
    <source>
        <strain evidence="3 4">PE</strain>
    </source>
</reference>
<dbReference type="RefSeq" id="WP_131599519.1">
    <property type="nucleotide sequence ID" value="NZ_CBDBYK010000022.1"/>
</dbReference>
<evidence type="ECO:0000313" key="3">
    <source>
        <dbReference type="EMBL" id="TCG10688.1"/>
    </source>
</evidence>
<dbReference type="InterPro" id="IPR004398">
    <property type="entry name" value="RNA_MeTrfase_RsmD"/>
</dbReference>
<dbReference type="GO" id="GO:0031167">
    <property type="term" value="P:rRNA methylation"/>
    <property type="evidence" value="ECO:0007669"/>
    <property type="project" value="InterPro"/>
</dbReference>
<keyword evidence="1 3" id="KW-0489">Methyltransferase</keyword>